<dbReference type="STRING" id="667725.A0A0L0EZK4"/>
<gene>
    <name evidence="7" type="ORF">SARC_17673</name>
</gene>
<feature type="transmembrane region" description="Helical" evidence="6">
    <location>
        <begin position="104"/>
        <end position="122"/>
    </location>
</feature>
<dbReference type="GO" id="GO:0005886">
    <property type="term" value="C:plasma membrane"/>
    <property type="evidence" value="ECO:0007669"/>
    <property type="project" value="TreeGrafter"/>
</dbReference>
<evidence type="ECO:0000256" key="5">
    <source>
        <dbReference type="ARBA" id="ARBA00023136"/>
    </source>
</evidence>
<sequence length="165" mass="18025">KIDEKTEDEISFRSGGRGYPRYTGWRNIDNVAWCITVGDGIHNFVDGIATAVAIFLHELPQEFGDFSIYLASGTGVKRALALNMGTGLTALLGVFLGIEAGEAWTPWVLAFTAGMFIYIALVSMYPQLKGPLREEKAPNLSNLVQGCSMVFGWSIMVLIGFTESH</sequence>
<dbReference type="PANTHER" id="PTHR12191:SF37">
    <property type="entry name" value="ZINC TRANSPORTER FOI"/>
    <property type="match status" value="1"/>
</dbReference>
<dbReference type="EMBL" id="KQ253236">
    <property type="protein sequence ID" value="KNC69809.1"/>
    <property type="molecule type" value="Genomic_DNA"/>
</dbReference>
<organism evidence="7 8">
    <name type="scientific">Sphaeroforma arctica JP610</name>
    <dbReference type="NCBI Taxonomy" id="667725"/>
    <lineage>
        <taxon>Eukaryota</taxon>
        <taxon>Ichthyosporea</taxon>
        <taxon>Ichthyophonida</taxon>
        <taxon>Sphaeroforma</taxon>
    </lineage>
</organism>
<feature type="transmembrane region" description="Helical" evidence="6">
    <location>
        <begin position="143"/>
        <end position="162"/>
    </location>
</feature>
<dbReference type="GO" id="GO:0071578">
    <property type="term" value="P:zinc ion import across plasma membrane"/>
    <property type="evidence" value="ECO:0007669"/>
    <property type="project" value="TreeGrafter"/>
</dbReference>
<evidence type="ECO:0000313" key="7">
    <source>
        <dbReference type="EMBL" id="KNC69809.1"/>
    </source>
</evidence>
<accession>A0A0L0EZK4</accession>
<dbReference type="GeneID" id="25918177"/>
<evidence type="ECO:0000256" key="2">
    <source>
        <dbReference type="ARBA" id="ARBA00006939"/>
    </source>
</evidence>
<dbReference type="eggNOG" id="KOG2693">
    <property type="taxonomic scope" value="Eukaryota"/>
</dbReference>
<keyword evidence="8" id="KW-1185">Reference proteome</keyword>
<dbReference type="AlphaFoldDB" id="A0A0L0EZK4"/>
<dbReference type="PANTHER" id="PTHR12191">
    <property type="entry name" value="SOLUTE CARRIER FAMILY 39"/>
    <property type="match status" value="1"/>
</dbReference>
<comment type="subcellular location">
    <subcellularLocation>
        <location evidence="1">Membrane</location>
        <topology evidence="1">Multi-pass membrane protein</topology>
    </subcellularLocation>
</comment>
<evidence type="ECO:0000313" key="8">
    <source>
        <dbReference type="Proteomes" id="UP000054560"/>
    </source>
</evidence>
<evidence type="ECO:0000256" key="1">
    <source>
        <dbReference type="ARBA" id="ARBA00004141"/>
    </source>
</evidence>
<evidence type="ECO:0000256" key="3">
    <source>
        <dbReference type="ARBA" id="ARBA00022692"/>
    </source>
</evidence>
<dbReference type="Proteomes" id="UP000054560">
    <property type="component" value="Unassembled WGS sequence"/>
</dbReference>
<feature type="transmembrane region" description="Helical" evidence="6">
    <location>
        <begin position="79"/>
        <end position="98"/>
    </location>
</feature>
<dbReference type="GO" id="GO:0005385">
    <property type="term" value="F:zinc ion transmembrane transporter activity"/>
    <property type="evidence" value="ECO:0007669"/>
    <property type="project" value="TreeGrafter"/>
</dbReference>
<dbReference type="Pfam" id="PF02535">
    <property type="entry name" value="Zip"/>
    <property type="match status" value="1"/>
</dbReference>
<keyword evidence="5 6" id="KW-0472">Membrane</keyword>
<proteinExistence type="inferred from homology"/>
<dbReference type="GO" id="GO:0140410">
    <property type="term" value="F:monoatomic cation:bicarbonate symporter activity"/>
    <property type="evidence" value="ECO:0007669"/>
    <property type="project" value="TreeGrafter"/>
</dbReference>
<dbReference type="InterPro" id="IPR050799">
    <property type="entry name" value="ZIP_Transporter"/>
</dbReference>
<evidence type="ECO:0000256" key="4">
    <source>
        <dbReference type="ARBA" id="ARBA00022989"/>
    </source>
</evidence>
<dbReference type="GO" id="GO:0030003">
    <property type="term" value="P:intracellular monoatomic cation homeostasis"/>
    <property type="evidence" value="ECO:0007669"/>
    <property type="project" value="TreeGrafter"/>
</dbReference>
<dbReference type="InterPro" id="IPR003689">
    <property type="entry name" value="ZIP"/>
</dbReference>
<protein>
    <submittedName>
        <fullName evidence="7">Uncharacterized protein</fullName>
    </submittedName>
</protein>
<dbReference type="RefSeq" id="XP_014143711.1">
    <property type="nucleotide sequence ID" value="XM_014288236.1"/>
</dbReference>
<keyword evidence="4 6" id="KW-1133">Transmembrane helix</keyword>
<dbReference type="OrthoDB" id="200954at2759"/>
<feature type="non-terminal residue" evidence="7">
    <location>
        <position position="1"/>
    </location>
</feature>
<name>A0A0L0EZK4_9EUKA</name>
<comment type="similarity">
    <text evidence="2">Belongs to the ZIP transporter (TC 2.A.5) family.</text>
</comment>
<keyword evidence="3 6" id="KW-0812">Transmembrane</keyword>
<evidence type="ECO:0000256" key="6">
    <source>
        <dbReference type="SAM" id="Phobius"/>
    </source>
</evidence>
<reference evidence="7 8" key="1">
    <citation type="submission" date="2011-02" db="EMBL/GenBank/DDBJ databases">
        <title>The Genome Sequence of Sphaeroforma arctica JP610.</title>
        <authorList>
            <consortium name="The Broad Institute Genome Sequencing Platform"/>
            <person name="Russ C."/>
            <person name="Cuomo C."/>
            <person name="Young S.K."/>
            <person name="Zeng Q."/>
            <person name="Gargeya S."/>
            <person name="Alvarado L."/>
            <person name="Berlin A."/>
            <person name="Chapman S.B."/>
            <person name="Chen Z."/>
            <person name="Freedman E."/>
            <person name="Gellesch M."/>
            <person name="Goldberg J."/>
            <person name="Griggs A."/>
            <person name="Gujja S."/>
            <person name="Heilman E."/>
            <person name="Heiman D."/>
            <person name="Howarth C."/>
            <person name="Mehta T."/>
            <person name="Neiman D."/>
            <person name="Pearson M."/>
            <person name="Roberts A."/>
            <person name="Saif S."/>
            <person name="Shea T."/>
            <person name="Shenoy N."/>
            <person name="Sisk P."/>
            <person name="Stolte C."/>
            <person name="Sykes S."/>
            <person name="White J."/>
            <person name="Yandava C."/>
            <person name="Burger G."/>
            <person name="Gray M.W."/>
            <person name="Holland P.W.H."/>
            <person name="King N."/>
            <person name="Lang F.B.F."/>
            <person name="Roger A.J."/>
            <person name="Ruiz-Trillo I."/>
            <person name="Haas B."/>
            <person name="Nusbaum C."/>
            <person name="Birren B."/>
        </authorList>
    </citation>
    <scope>NUCLEOTIDE SEQUENCE [LARGE SCALE GENOMIC DNA]</scope>
    <source>
        <strain evidence="7 8">JP610</strain>
    </source>
</reference>